<dbReference type="SUPFAM" id="SSF51735">
    <property type="entry name" value="NAD(P)-binding Rossmann-fold domains"/>
    <property type="match status" value="1"/>
</dbReference>
<name>A0A2T3HL68_9SPHI</name>
<accession>A0A2T3HL68</accession>
<dbReference type="RefSeq" id="WP_107215434.1">
    <property type="nucleotide sequence ID" value="NZ_KZ686269.1"/>
</dbReference>
<evidence type="ECO:0000313" key="3">
    <source>
        <dbReference type="EMBL" id="PST83174.1"/>
    </source>
</evidence>
<evidence type="ECO:0000313" key="4">
    <source>
        <dbReference type="Proteomes" id="UP000240912"/>
    </source>
</evidence>
<dbReference type="InterPro" id="IPR016040">
    <property type="entry name" value="NAD(P)-bd_dom"/>
</dbReference>
<dbReference type="InterPro" id="IPR036291">
    <property type="entry name" value="NAD(P)-bd_dom_sf"/>
</dbReference>
<proteinExistence type="predicted"/>
<dbReference type="InterPro" id="IPR051164">
    <property type="entry name" value="NmrA-like_oxidored"/>
</dbReference>
<comment type="caution">
    <text evidence="3">The sequence shown here is derived from an EMBL/GenBank/DDBJ whole genome shotgun (WGS) entry which is preliminary data.</text>
</comment>
<feature type="domain" description="NAD(P)-binding" evidence="2">
    <location>
        <begin position="7"/>
        <end position="173"/>
    </location>
</feature>
<dbReference type="Proteomes" id="UP000240912">
    <property type="component" value="Unassembled WGS sequence"/>
</dbReference>
<keyword evidence="4" id="KW-1185">Reference proteome</keyword>
<dbReference type="AlphaFoldDB" id="A0A2T3HL68"/>
<dbReference type="PANTHER" id="PTHR42748:SF3">
    <property type="entry name" value="BLL4366 PROTEIN"/>
    <property type="match status" value="1"/>
</dbReference>
<evidence type="ECO:0000256" key="1">
    <source>
        <dbReference type="ARBA" id="ARBA00022857"/>
    </source>
</evidence>
<reference evidence="3 4" key="1">
    <citation type="submission" date="2018-03" db="EMBL/GenBank/DDBJ databases">
        <authorList>
            <person name="Keele B.F."/>
        </authorList>
    </citation>
    <scope>NUCLEOTIDE SEQUENCE [LARGE SCALE GENOMIC DNA]</scope>
    <source>
        <strain evidence="3 4">YL28-9</strain>
    </source>
</reference>
<dbReference type="EMBL" id="PYLS01000005">
    <property type="protein sequence ID" value="PST83174.1"/>
    <property type="molecule type" value="Genomic_DNA"/>
</dbReference>
<dbReference type="OrthoDB" id="9771302at2"/>
<dbReference type="Gene3D" id="3.40.50.720">
    <property type="entry name" value="NAD(P)-binding Rossmann-like Domain"/>
    <property type="match status" value="1"/>
</dbReference>
<evidence type="ECO:0000259" key="2">
    <source>
        <dbReference type="Pfam" id="PF13460"/>
    </source>
</evidence>
<sequence>MKILVLGGTGLIGKAVSRKLTGAGHEVVIGSPSNGIDVVTGEGLAEALEATEVVIDLSNAASPDEQTALHFFRTAGKNLAALEKTAGVKHHVVLSIVGTDRATYIGYLQAKKDQEDYIKNSGIPYTVIRSTQFHEHMTTLIDVQGDETGVNISTVDYQPIAASDVVDFVVQIALEDPRNGTVEIAGPERARMTDFVQKYLDHTDDSKVLISNDENQYMFFEIPGDLLVPLGEFRRGRITFDDWLKAN</sequence>
<organism evidence="3 4">
    <name type="scientific">Pedobacter yulinensis</name>
    <dbReference type="NCBI Taxonomy" id="2126353"/>
    <lineage>
        <taxon>Bacteria</taxon>
        <taxon>Pseudomonadati</taxon>
        <taxon>Bacteroidota</taxon>
        <taxon>Sphingobacteriia</taxon>
        <taxon>Sphingobacteriales</taxon>
        <taxon>Sphingobacteriaceae</taxon>
        <taxon>Pedobacter</taxon>
    </lineage>
</organism>
<gene>
    <name evidence="3" type="ORF">C7T94_11280</name>
</gene>
<dbReference type="PANTHER" id="PTHR42748">
    <property type="entry name" value="NITROGEN METABOLITE REPRESSION PROTEIN NMRA FAMILY MEMBER"/>
    <property type="match status" value="1"/>
</dbReference>
<keyword evidence="1" id="KW-0521">NADP</keyword>
<dbReference type="Pfam" id="PF13460">
    <property type="entry name" value="NAD_binding_10"/>
    <property type="match status" value="1"/>
</dbReference>
<protein>
    <submittedName>
        <fullName evidence="3">NmrA family transcriptional regulator</fullName>
    </submittedName>
</protein>